<feature type="compositionally biased region" description="Basic and acidic residues" evidence="8">
    <location>
        <begin position="59"/>
        <end position="74"/>
    </location>
</feature>
<accession>A0A8H4R352</accession>
<organism evidence="10 11">
    <name type="scientific">Agrocybe pediades</name>
    <dbReference type="NCBI Taxonomy" id="84607"/>
    <lineage>
        <taxon>Eukaryota</taxon>
        <taxon>Fungi</taxon>
        <taxon>Dikarya</taxon>
        <taxon>Basidiomycota</taxon>
        <taxon>Agaricomycotina</taxon>
        <taxon>Agaricomycetes</taxon>
        <taxon>Agaricomycetidae</taxon>
        <taxon>Agaricales</taxon>
        <taxon>Agaricineae</taxon>
        <taxon>Strophariaceae</taxon>
        <taxon>Agrocybe</taxon>
    </lineage>
</organism>
<evidence type="ECO:0000256" key="5">
    <source>
        <dbReference type="ARBA" id="ARBA00047899"/>
    </source>
</evidence>
<feature type="region of interest" description="Disordered" evidence="8">
    <location>
        <begin position="269"/>
        <end position="324"/>
    </location>
</feature>
<comment type="catalytic activity">
    <reaction evidence="5">
        <text>L-threonyl-[protein] + ATP = O-phospho-L-threonyl-[protein] + ADP + H(+)</text>
        <dbReference type="Rhea" id="RHEA:46608"/>
        <dbReference type="Rhea" id="RHEA-COMP:11060"/>
        <dbReference type="Rhea" id="RHEA-COMP:11605"/>
        <dbReference type="ChEBI" id="CHEBI:15378"/>
        <dbReference type="ChEBI" id="CHEBI:30013"/>
        <dbReference type="ChEBI" id="CHEBI:30616"/>
        <dbReference type="ChEBI" id="CHEBI:61977"/>
        <dbReference type="ChEBI" id="CHEBI:456216"/>
        <dbReference type="EC" id="2.7.11.1"/>
    </reaction>
</comment>
<feature type="region of interest" description="Disordered" evidence="8">
    <location>
        <begin position="1"/>
        <end position="89"/>
    </location>
</feature>
<evidence type="ECO:0000313" key="11">
    <source>
        <dbReference type="Proteomes" id="UP000521872"/>
    </source>
</evidence>
<feature type="compositionally biased region" description="Basic and acidic residues" evidence="8">
    <location>
        <begin position="315"/>
        <end position="324"/>
    </location>
</feature>
<comment type="similarity">
    <text evidence="1">Belongs to the protein kinase superfamily. CAMK Ser/Thr protein kinase family. CHEK2 subfamily.</text>
</comment>
<reference evidence="10 11" key="1">
    <citation type="submission" date="2019-12" db="EMBL/GenBank/DDBJ databases">
        <authorList>
            <person name="Floudas D."/>
            <person name="Bentzer J."/>
            <person name="Ahren D."/>
            <person name="Johansson T."/>
            <person name="Persson P."/>
            <person name="Tunlid A."/>
        </authorList>
    </citation>
    <scope>NUCLEOTIDE SEQUENCE [LARGE SCALE GENOMIC DNA]</scope>
    <source>
        <strain evidence="10 11">CBS 102.39</strain>
    </source>
</reference>
<dbReference type="GO" id="GO:0005634">
    <property type="term" value="C:nucleus"/>
    <property type="evidence" value="ECO:0007669"/>
    <property type="project" value="TreeGrafter"/>
</dbReference>
<dbReference type="PROSITE" id="PS50011">
    <property type="entry name" value="PROTEIN_KINASE_DOM"/>
    <property type="match status" value="1"/>
</dbReference>
<dbReference type="InterPro" id="IPR008271">
    <property type="entry name" value="Ser/Thr_kinase_AS"/>
</dbReference>
<keyword evidence="7" id="KW-0175">Coiled coil</keyword>
<evidence type="ECO:0000256" key="7">
    <source>
        <dbReference type="SAM" id="Coils"/>
    </source>
</evidence>
<feature type="compositionally biased region" description="Acidic residues" evidence="8">
    <location>
        <begin position="75"/>
        <end position="88"/>
    </location>
</feature>
<keyword evidence="4" id="KW-0808">Transferase</keyword>
<dbReference type="GO" id="GO:0044773">
    <property type="term" value="P:mitotic DNA damage checkpoint signaling"/>
    <property type="evidence" value="ECO:0007669"/>
    <property type="project" value="TreeGrafter"/>
</dbReference>
<dbReference type="EMBL" id="JAACJL010000002">
    <property type="protein sequence ID" value="KAF4622579.1"/>
    <property type="molecule type" value="Genomic_DNA"/>
</dbReference>
<evidence type="ECO:0000259" key="9">
    <source>
        <dbReference type="PROSITE" id="PS50011"/>
    </source>
</evidence>
<evidence type="ECO:0000256" key="4">
    <source>
        <dbReference type="ARBA" id="ARBA00022777"/>
    </source>
</evidence>
<dbReference type="InterPro" id="IPR000719">
    <property type="entry name" value="Prot_kinase_dom"/>
</dbReference>
<comment type="catalytic activity">
    <reaction evidence="6">
        <text>L-seryl-[protein] + ATP = O-phospho-L-seryl-[protein] + ADP + H(+)</text>
        <dbReference type="Rhea" id="RHEA:17989"/>
        <dbReference type="Rhea" id="RHEA-COMP:9863"/>
        <dbReference type="Rhea" id="RHEA-COMP:11604"/>
        <dbReference type="ChEBI" id="CHEBI:15378"/>
        <dbReference type="ChEBI" id="CHEBI:29999"/>
        <dbReference type="ChEBI" id="CHEBI:30616"/>
        <dbReference type="ChEBI" id="CHEBI:83421"/>
        <dbReference type="ChEBI" id="CHEBI:456216"/>
        <dbReference type="EC" id="2.7.11.1"/>
    </reaction>
</comment>
<dbReference type="Pfam" id="PF00498">
    <property type="entry name" value="FHA"/>
    <property type="match status" value="1"/>
</dbReference>
<dbReference type="SUPFAM" id="SSF56112">
    <property type="entry name" value="Protein kinase-like (PK-like)"/>
    <property type="match status" value="1"/>
</dbReference>
<evidence type="ECO:0000256" key="2">
    <source>
        <dbReference type="ARBA" id="ARBA00012513"/>
    </source>
</evidence>
<dbReference type="SMART" id="SM00220">
    <property type="entry name" value="S_TKc"/>
    <property type="match status" value="1"/>
</dbReference>
<evidence type="ECO:0000256" key="6">
    <source>
        <dbReference type="ARBA" id="ARBA00048679"/>
    </source>
</evidence>
<dbReference type="Gene3D" id="2.60.200.20">
    <property type="match status" value="1"/>
</dbReference>
<dbReference type="Proteomes" id="UP000521872">
    <property type="component" value="Unassembled WGS sequence"/>
</dbReference>
<dbReference type="CDD" id="cd00060">
    <property type="entry name" value="FHA"/>
    <property type="match status" value="1"/>
</dbReference>
<evidence type="ECO:0000256" key="8">
    <source>
        <dbReference type="SAM" id="MobiDB-lite"/>
    </source>
</evidence>
<dbReference type="PANTHER" id="PTHR44167">
    <property type="entry name" value="OVARIAN-SPECIFIC SERINE/THREONINE-PROTEIN KINASE LOK-RELATED"/>
    <property type="match status" value="1"/>
</dbReference>
<dbReference type="EC" id="2.7.11.1" evidence="2"/>
<sequence length="886" mass="97425">MPKAPEAAPPKPTAVKAKKATTKKVQAAPASNKGKEQVKGKGKGKGVEQPKGKVKAKGKKTEEGPSSKEKVHEDSDAEDEDAPLDEETQQYLKEYLKEMNDIQADLQAHLAQATTEANDTAQLADRLKEQVAQEAENFQSMVRTLKTLFGPEFTEHVLAVADDPAFLEELSSGYDEADARQIAEYLTSAFLRDDDSSVDYKGKKRMRPEEDEVTREYKKVQYETYWQEYFEDYDSAEDSQDSNFQILESPEFSDASSIGVQSDISEGGYLSSATESEDGPYVTLFRPPQRPSQDPTAQGSPAPGRGTRTRAGKQKQVEDEKLAESRAWAEHAARISQVAAFEFEASQKHFDPVPLPVPTVVESGDSGAADGISVSFYSDSLQPNMQQATSSNATGGSPVELLDCCSRVQQQRSVTSIDLSFWGSIKGLFSAPESSVNLYLSRANLSCTVGADPTVSTIFLPGSGISPCHCTISWDGDNADSVKLQNNSTDDSLTINGDPAVRGKPYSLRDGDMICFPNSDGAFNASAVGKVGDYMPPAFDDEYFEDKKDLASGAQGKVSKIVKRATDKLYAMKTIKTSGRPGIHSMTMYRAAQEIDIMKRMQHPAICQVYECFINPHSITVVMDYMNGGDLSKYLLKEATQCEPHDVDEPRAKDISFQIFGALAYIHSRGIVHADVKPQNIVLTRDAPPTVKLCDFGLSGAVCSHQNIMHSRGTKPYMAPEVLDTDLYRGFDVKADCWSMGVTMFFMLSGKGIYGGPYDVYDPSRAVNWDCISQSDSEQVKDLIQHLLNPSPSRRISASESLHHAWFVAEPPAPDSTHISAEASLSPLKNESIKKMFKGRQSRSDKSKARKTPSCRHCGKKYLHVKDTVREAAEKVHKKKNKTVIQ</sequence>
<dbReference type="GO" id="GO:0004674">
    <property type="term" value="F:protein serine/threonine kinase activity"/>
    <property type="evidence" value="ECO:0007669"/>
    <property type="project" value="UniProtKB-KW"/>
</dbReference>
<dbReference type="Pfam" id="PF00069">
    <property type="entry name" value="Pkinase"/>
    <property type="match status" value="1"/>
</dbReference>
<dbReference type="InterPro" id="IPR008984">
    <property type="entry name" value="SMAD_FHA_dom_sf"/>
</dbReference>
<dbReference type="GO" id="GO:0005524">
    <property type="term" value="F:ATP binding"/>
    <property type="evidence" value="ECO:0007669"/>
    <property type="project" value="InterPro"/>
</dbReference>
<name>A0A8H4R352_9AGAR</name>
<protein>
    <recommendedName>
        <fullName evidence="2">non-specific serine/threonine protein kinase</fullName>
        <ecNumber evidence="2">2.7.11.1</ecNumber>
    </recommendedName>
</protein>
<dbReference type="InterPro" id="IPR011009">
    <property type="entry name" value="Kinase-like_dom_sf"/>
</dbReference>
<keyword evidence="4" id="KW-0418">Kinase</keyword>
<feature type="coiled-coil region" evidence="7">
    <location>
        <begin position="92"/>
        <end position="137"/>
    </location>
</feature>
<feature type="domain" description="Protein kinase" evidence="9">
    <location>
        <begin position="544"/>
        <end position="807"/>
    </location>
</feature>
<keyword evidence="3" id="KW-0723">Serine/threonine-protein kinase</keyword>
<dbReference type="InterPro" id="IPR000253">
    <property type="entry name" value="FHA_dom"/>
</dbReference>
<gene>
    <name evidence="10" type="ORF">D9613_009399</name>
</gene>
<evidence type="ECO:0000256" key="3">
    <source>
        <dbReference type="ARBA" id="ARBA00022527"/>
    </source>
</evidence>
<dbReference type="Gene3D" id="1.10.510.10">
    <property type="entry name" value="Transferase(Phosphotransferase) domain 1"/>
    <property type="match status" value="1"/>
</dbReference>
<feature type="compositionally biased region" description="Basic and acidic residues" evidence="8">
    <location>
        <begin position="33"/>
        <end position="51"/>
    </location>
</feature>
<evidence type="ECO:0000313" key="10">
    <source>
        <dbReference type="EMBL" id="KAF4622579.1"/>
    </source>
</evidence>
<dbReference type="AlphaFoldDB" id="A0A8H4R352"/>
<proteinExistence type="inferred from homology"/>
<dbReference type="SUPFAM" id="SSF49879">
    <property type="entry name" value="SMAD/FHA domain"/>
    <property type="match status" value="1"/>
</dbReference>
<comment type="caution">
    <text evidence="10">The sequence shown here is derived from an EMBL/GenBank/DDBJ whole genome shotgun (WGS) entry which is preliminary data.</text>
</comment>
<keyword evidence="11" id="KW-1185">Reference proteome</keyword>
<dbReference type="PROSITE" id="PS00108">
    <property type="entry name" value="PROTEIN_KINASE_ST"/>
    <property type="match status" value="1"/>
</dbReference>
<dbReference type="PANTHER" id="PTHR44167:SF24">
    <property type="entry name" value="SERINE_THREONINE-PROTEIN KINASE CHK2"/>
    <property type="match status" value="1"/>
</dbReference>
<evidence type="ECO:0000256" key="1">
    <source>
        <dbReference type="ARBA" id="ARBA00005575"/>
    </source>
</evidence>